<organism evidence="5 6">
    <name type="scientific">Hyaloperonospora arabidopsidis (strain Emoy2)</name>
    <name type="common">Downy mildew agent</name>
    <name type="synonym">Peronospora arabidopsidis</name>
    <dbReference type="NCBI Taxonomy" id="559515"/>
    <lineage>
        <taxon>Eukaryota</taxon>
        <taxon>Sar</taxon>
        <taxon>Stramenopiles</taxon>
        <taxon>Oomycota</taxon>
        <taxon>Peronosporomycetes</taxon>
        <taxon>Peronosporales</taxon>
        <taxon>Peronosporaceae</taxon>
        <taxon>Hyaloperonospora</taxon>
    </lineage>
</organism>
<reference evidence="5" key="2">
    <citation type="submission" date="2015-06" db="UniProtKB">
        <authorList>
            <consortium name="EnsemblProtists"/>
        </authorList>
    </citation>
    <scope>IDENTIFICATION</scope>
    <source>
        <strain evidence="5">Emoy2</strain>
    </source>
</reference>
<dbReference type="AlphaFoldDB" id="M4C5F1"/>
<dbReference type="GO" id="GO:0005634">
    <property type="term" value="C:nucleus"/>
    <property type="evidence" value="ECO:0007669"/>
    <property type="project" value="UniProtKB-SubCell"/>
</dbReference>
<evidence type="ECO:0000313" key="5">
    <source>
        <dbReference type="EnsemblProtists" id="HpaP814326"/>
    </source>
</evidence>
<dbReference type="CDD" id="cd00024">
    <property type="entry name" value="CD_CSD"/>
    <property type="match status" value="1"/>
</dbReference>
<dbReference type="EnsemblProtists" id="HpaT814326">
    <property type="protein sequence ID" value="HpaP814326"/>
    <property type="gene ID" value="HpaG814326"/>
</dbReference>
<dbReference type="eggNOG" id="ENOG502SW7T">
    <property type="taxonomic scope" value="Eukaryota"/>
</dbReference>
<dbReference type="Proteomes" id="UP000011713">
    <property type="component" value="Unassembled WGS sequence"/>
</dbReference>
<sequence length="229" mass="26055">MHAHPTFYVGRLRPYHQYGTSSGEEIPCAQASPRDTCVRGADYQPESELLISPREAERCPDELPLARREENAESARAQAEQKQNLIDFSPVPRRDGSHCRPDSNVCSSRARCPRATHTLLARNGSQYQIEPANSSENVFPPPPHLLIDARSGQRFLVERLLNHRDEKGRRTSYLVRWRGYPPSADTWEPRTQLLVDVLSLVKQYDKAHPMPKKAHRETNAQRACRGIAN</sequence>
<name>M4C5F1_HYAAE</name>
<dbReference type="STRING" id="559515.M4C5F1"/>
<evidence type="ECO:0000256" key="2">
    <source>
        <dbReference type="ARBA" id="ARBA00023242"/>
    </source>
</evidence>
<proteinExistence type="predicted"/>
<keyword evidence="6" id="KW-1185">Reference proteome</keyword>
<keyword evidence="2" id="KW-0539">Nucleus</keyword>
<dbReference type="PROSITE" id="PS00598">
    <property type="entry name" value="CHROMO_1"/>
    <property type="match status" value="1"/>
</dbReference>
<feature type="domain" description="Chromo" evidence="4">
    <location>
        <begin position="155"/>
        <end position="216"/>
    </location>
</feature>
<comment type="subcellular location">
    <subcellularLocation>
        <location evidence="1">Nucleus</location>
    </subcellularLocation>
</comment>
<evidence type="ECO:0000259" key="4">
    <source>
        <dbReference type="PROSITE" id="PS50013"/>
    </source>
</evidence>
<dbReference type="Pfam" id="PF00385">
    <property type="entry name" value="Chromo"/>
    <property type="match status" value="1"/>
</dbReference>
<evidence type="ECO:0000256" key="3">
    <source>
        <dbReference type="SAM" id="MobiDB-lite"/>
    </source>
</evidence>
<evidence type="ECO:0000313" key="6">
    <source>
        <dbReference type="Proteomes" id="UP000011713"/>
    </source>
</evidence>
<evidence type="ECO:0000256" key="1">
    <source>
        <dbReference type="ARBA" id="ARBA00004123"/>
    </source>
</evidence>
<protein>
    <recommendedName>
        <fullName evidence="4">Chromo domain-containing protein</fullName>
    </recommendedName>
</protein>
<dbReference type="PROSITE" id="PS50013">
    <property type="entry name" value="CHROMO_2"/>
    <property type="match status" value="1"/>
</dbReference>
<dbReference type="InterPro" id="IPR000953">
    <property type="entry name" value="Chromo/chromo_shadow_dom"/>
</dbReference>
<dbReference type="HOGENOM" id="CLU_082571_1_0_1"/>
<dbReference type="SUPFAM" id="SSF54160">
    <property type="entry name" value="Chromo domain-like"/>
    <property type="match status" value="1"/>
</dbReference>
<feature type="region of interest" description="Disordered" evidence="3">
    <location>
        <begin position="208"/>
        <end position="229"/>
    </location>
</feature>
<dbReference type="VEuPathDB" id="FungiDB:HpaG814326"/>
<dbReference type="InterPro" id="IPR023779">
    <property type="entry name" value="Chromodomain_CS"/>
</dbReference>
<dbReference type="InterPro" id="IPR023780">
    <property type="entry name" value="Chromo_domain"/>
</dbReference>
<accession>M4C5F1</accession>
<dbReference type="InParanoid" id="M4C5F1"/>
<reference evidence="6" key="1">
    <citation type="journal article" date="2010" name="Science">
        <title>Signatures of adaptation to obligate biotrophy in the Hyaloperonospora arabidopsidis genome.</title>
        <authorList>
            <person name="Baxter L."/>
            <person name="Tripathy S."/>
            <person name="Ishaque N."/>
            <person name="Boot N."/>
            <person name="Cabral A."/>
            <person name="Kemen E."/>
            <person name="Thines M."/>
            <person name="Ah-Fong A."/>
            <person name="Anderson R."/>
            <person name="Badejoko W."/>
            <person name="Bittner-Eddy P."/>
            <person name="Boore J.L."/>
            <person name="Chibucos M.C."/>
            <person name="Coates M."/>
            <person name="Dehal P."/>
            <person name="Delehaunty K."/>
            <person name="Dong S."/>
            <person name="Downton P."/>
            <person name="Dumas B."/>
            <person name="Fabro G."/>
            <person name="Fronick C."/>
            <person name="Fuerstenberg S.I."/>
            <person name="Fulton L."/>
            <person name="Gaulin E."/>
            <person name="Govers F."/>
            <person name="Hughes L."/>
            <person name="Humphray S."/>
            <person name="Jiang R.H."/>
            <person name="Judelson H."/>
            <person name="Kamoun S."/>
            <person name="Kyung K."/>
            <person name="Meijer H."/>
            <person name="Minx P."/>
            <person name="Morris P."/>
            <person name="Nelson J."/>
            <person name="Phuntumart V."/>
            <person name="Qutob D."/>
            <person name="Rehmany A."/>
            <person name="Rougon-Cardoso A."/>
            <person name="Ryden P."/>
            <person name="Torto-Alalibo T."/>
            <person name="Studholme D."/>
            <person name="Wang Y."/>
            <person name="Win J."/>
            <person name="Wood J."/>
            <person name="Clifton S.W."/>
            <person name="Rogers J."/>
            <person name="Van den Ackerveken G."/>
            <person name="Jones J.D."/>
            <person name="McDowell J.M."/>
            <person name="Beynon J."/>
            <person name="Tyler B.M."/>
        </authorList>
    </citation>
    <scope>NUCLEOTIDE SEQUENCE [LARGE SCALE GENOMIC DNA]</scope>
    <source>
        <strain evidence="6">Emoy2</strain>
    </source>
</reference>
<dbReference type="InterPro" id="IPR016197">
    <property type="entry name" value="Chromo-like_dom_sf"/>
</dbReference>
<dbReference type="SMART" id="SM00298">
    <property type="entry name" value="CHROMO"/>
    <property type="match status" value="1"/>
</dbReference>
<dbReference type="EMBL" id="ABWE02003901">
    <property type="status" value="NOT_ANNOTATED_CDS"/>
    <property type="molecule type" value="Genomic_DNA"/>
</dbReference>
<dbReference type="Gene3D" id="2.40.50.40">
    <property type="match status" value="1"/>
</dbReference>